<evidence type="ECO:0000313" key="2">
    <source>
        <dbReference type="Proteomes" id="UP001497623"/>
    </source>
</evidence>
<keyword evidence="2" id="KW-1185">Reference proteome</keyword>
<sequence length="385" mass="44863">MVCHSSLVCGSTFCGSYLPPHMASKSGELQQDIAHQEHSSHEYCQTTLDKSSCDTQKYVKNASRIKCFVCDSQVEKQNLSKHLYFGKLKCRDCGLIVNDCTNFYSFFKASRCAHKNVAWKSKYQTPIEFLENKLKNKHKNSNNEVYRYAKKLENLKHNSPWKIVICEIRNRKKSESLKHTQNKTQNKMHKSLVNVCERKTYDLPKKRECKFNNVSYPESSSPYRKNNYSIEKQKKNKTFDGCLKKQKIGEQFGSESNPNNNRLDKMVFGKSRSKMTIETTTEYLELPEDGNYLIIQEIIKECPMCYSALKIENCIVNISLLFYKFFCECGVKIFFIPKTPANIEHPVTIINKSTRILLEKSITKNIVQKRKKREIRIKTTADLLR</sequence>
<protein>
    <submittedName>
        <fullName evidence="1">Uncharacterized protein</fullName>
    </submittedName>
</protein>
<reference evidence="1 2" key="1">
    <citation type="submission" date="2024-05" db="EMBL/GenBank/DDBJ databases">
        <authorList>
            <person name="Wallberg A."/>
        </authorList>
    </citation>
    <scope>NUCLEOTIDE SEQUENCE [LARGE SCALE GENOMIC DNA]</scope>
</reference>
<proteinExistence type="predicted"/>
<evidence type="ECO:0000313" key="1">
    <source>
        <dbReference type="EMBL" id="CAL4073342.1"/>
    </source>
</evidence>
<dbReference type="EMBL" id="CAXKWB010004323">
    <property type="protein sequence ID" value="CAL4073342.1"/>
    <property type="molecule type" value="Genomic_DNA"/>
</dbReference>
<name>A0AAV2Q698_MEGNR</name>
<dbReference type="Proteomes" id="UP001497623">
    <property type="component" value="Unassembled WGS sequence"/>
</dbReference>
<comment type="caution">
    <text evidence="1">The sequence shown here is derived from an EMBL/GenBank/DDBJ whole genome shotgun (WGS) entry which is preliminary data.</text>
</comment>
<dbReference type="AlphaFoldDB" id="A0AAV2Q698"/>
<organism evidence="1 2">
    <name type="scientific">Meganyctiphanes norvegica</name>
    <name type="common">Northern krill</name>
    <name type="synonym">Thysanopoda norvegica</name>
    <dbReference type="NCBI Taxonomy" id="48144"/>
    <lineage>
        <taxon>Eukaryota</taxon>
        <taxon>Metazoa</taxon>
        <taxon>Ecdysozoa</taxon>
        <taxon>Arthropoda</taxon>
        <taxon>Crustacea</taxon>
        <taxon>Multicrustacea</taxon>
        <taxon>Malacostraca</taxon>
        <taxon>Eumalacostraca</taxon>
        <taxon>Eucarida</taxon>
        <taxon>Euphausiacea</taxon>
        <taxon>Euphausiidae</taxon>
        <taxon>Meganyctiphanes</taxon>
    </lineage>
</organism>
<gene>
    <name evidence="1" type="ORF">MNOR_LOCUS9099</name>
</gene>
<accession>A0AAV2Q698</accession>